<evidence type="ECO:0000313" key="2">
    <source>
        <dbReference type="EMBL" id="QIK40441.1"/>
    </source>
</evidence>
<keyword evidence="1" id="KW-0812">Transmembrane</keyword>
<feature type="transmembrane region" description="Helical" evidence="1">
    <location>
        <begin position="6"/>
        <end position="24"/>
    </location>
</feature>
<evidence type="ECO:0000313" key="3">
    <source>
        <dbReference type="Proteomes" id="UP000500791"/>
    </source>
</evidence>
<sequence>MTITSIIVVFAVLWFLTLFIVLPIGEVSQAEDGRVVPGTPEGAPAHPHMKRKLIITTLVASILSAIICGIIISGAITIEMLDVFDPTE</sequence>
<protein>
    <submittedName>
        <fullName evidence="2">DUF1467 family protein</fullName>
    </submittedName>
</protein>
<dbReference type="EMBL" id="CP049811">
    <property type="protein sequence ID" value="QIK40441.1"/>
    <property type="molecule type" value="Genomic_DNA"/>
</dbReference>
<dbReference type="Proteomes" id="UP000500791">
    <property type="component" value="Chromosome"/>
</dbReference>
<evidence type="ECO:0000256" key="1">
    <source>
        <dbReference type="SAM" id="Phobius"/>
    </source>
</evidence>
<dbReference type="AlphaFoldDB" id="A0A6G7VK91"/>
<dbReference type="RefSeq" id="WP_166189915.1">
    <property type="nucleotide sequence ID" value="NZ_CP049811.1"/>
</dbReference>
<proteinExistence type="predicted"/>
<dbReference type="Pfam" id="PF07330">
    <property type="entry name" value="DUF1467"/>
    <property type="match status" value="1"/>
</dbReference>
<accession>A0A6G7VK91</accession>
<gene>
    <name evidence="2" type="ORF">G8E03_06450</name>
</gene>
<dbReference type="KEGG" id="mon:G8E03_06450"/>
<organism evidence="2 3">
    <name type="scientific">Pontivivens nitratireducens</name>
    <dbReference type="NCBI Taxonomy" id="2758038"/>
    <lineage>
        <taxon>Bacteria</taxon>
        <taxon>Pseudomonadati</taxon>
        <taxon>Pseudomonadota</taxon>
        <taxon>Alphaproteobacteria</taxon>
        <taxon>Rhodobacterales</taxon>
        <taxon>Paracoccaceae</taxon>
        <taxon>Pontivivens</taxon>
    </lineage>
</organism>
<reference evidence="2 3" key="1">
    <citation type="submission" date="2020-03" db="EMBL/GenBank/DDBJ databases">
        <title>Complete genome sequence of Monaibacterium sp. ALG8 with diverse plasmids.</title>
        <authorList>
            <person name="Sun C."/>
        </authorList>
    </citation>
    <scope>NUCLEOTIDE SEQUENCE [LARGE SCALE GENOMIC DNA]</scope>
    <source>
        <strain evidence="2 3">ALG8</strain>
    </source>
</reference>
<keyword evidence="1" id="KW-0472">Membrane</keyword>
<dbReference type="InterPro" id="IPR009935">
    <property type="entry name" value="DUF1467"/>
</dbReference>
<name>A0A6G7VK91_9RHOB</name>
<feature type="transmembrane region" description="Helical" evidence="1">
    <location>
        <begin position="53"/>
        <end position="78"/>
    </location>
</feature>
<keyword evidence="3" id="KW-1185">Reference proteome</keyword>
<keyword evidence="1" id="KW-1133">Transmembrane helix</keyword>